<evidence type="ECO:0000259" key="3">
    <source>
        <dbReference type="Pfam" id="PF26382"/>
    </source>
</evidence>
<evidence type="ECO:0000313" key="5">
    <source>
        <dbReference type="Proteomes" id="UP001221838"/>
    </source>
</evidence>
<evidence type="ECO:0008006" key="6">
    <source>
        <dbReference type="Google" id="ProtNLM"/>
    </source>
</evidence>
<gene>
    <name evidence="4" type="ORF">POL68_09770</name>
</gene>
<feature type="domain" description="ATPase PglY C-terminal" evidence="3">
    <location>
        <begin position="998"/>
        <end position="1170"/>
    </location>
</feature>
<comment type="caution">
    <text evidence="4">The sequence shown here is derived from an EMBL/GenBank/DDBJ whole genome shotgun (WGS) entry which is preliminary data.</text>
</comment>
<dbReference type="Proteomes" id="UP001221838">
    <property type="component" value="Unassembled WGS sequence"/>
</dbReference>
<reference evidence="4 5" key="1">
    <citation type="submission" date="2022-11" db="EMBL/GenBank/DDBJ databases">
        <title>Minimal conservation of predation-associated metabolite biosynthetic gene clusters underscores biosynthetic potential of Myxococcota including descriptions for ten novel species: Archangium lansinium sp. nov., Myxococcus landrumus sp. nov., Nannocystis bai.</title>
        <authorList>
            <person name="Ahearne A."/>
            <person name="Stevens C."/>
            <person name="Dowd S."/>
        </authorList>
    </citation>
    <scope>NUCLEOTIDE SEQUENCE [LARGE SCALE GENOMIC DNA]</scope>
    <source>
        <strain evidence="4 5">NCWAL01</strain>
    </source>
</reference>
<sequence length="1234" mass="136847">MTTRIHDLLDLPEAVRKGDFVQDLTGGIGNPERTVRDYAITPKIVQTFEHALSIIGSALRDGRSQAAYLHGSFGAGKSHFMALLDLMLADHPAPWSRGELHALRGKNEWIGKKKLLQLPIHMLGAQDMESKILGSYVAWVAKNHPDAPTPAVYADQGLFDDARELRRRMGDDKFFEELNGGVKQAASGWGKLAEARKWDAATFEAAAGAQYVGEADRDAQSPRAKLFSDLVRTFFKSWTAQQGRFVDLDTGLGVMSRHARSLGFDAIVLYLDELVLWLAGNAGVPGFVGRETQKMVKLKEAQDADRAIPIVSFMARQRDISQFLGEHASGSLRAETQRNMSHHEGRFEVVELADSNLPAIVAHRVVRPKDGSSAQKLADDFAKTWRAAGQAQSVLIGSEGDEADFKKVYPFSPALVEALVALSECLQRERTAIRILMELLVTHLPDLETGRVVPVGDAFDALAESEDPIDDPVMKARFDRARDLYRESFLPIIRRQHNTDTQAKCQRLREDHDRRLGCSGCQEKMCRNDNRLAKTLLMAALVPEARPFKGLTVKRLAHLNHGTIASPIPGAEMQVVAQRLRDWASQVGALRLGEQADPEVNIHLSGVDLQPILAQAAEADTPGARKNAMRRLLFQALELDSEGTVVETELPFHGTRRKGRVRYGNVREMDDTTLTCPRDFEWQLLVDYPFDERGHGPDEDLRTVERYRDSRPADAPPNPTVVWLPTFFSHSLERELGELVILEHILDGDARKYLGHLRVEDQSTTRADLASLRAQKEALVKRTLAQAYGLAMANDSAFLDQSRTVDEHFIPLLGDLDIRAVLAGTMKDGFRQVVDTMLSKKYPHHPRFDGTVSASRMEKVGALVDKLLDERDRRMNVEKGERNDLRAYADPLGITETGDVAVLLNERPFKELEQQRQQAGIDTPTVGNVRGWLDPQRTRGLPAEVQDVLISLYVSWSGRTFRRDGKSYTLPRPGQLPDDVELLRPELPTQAEWAEALNRAGELFGVAIGGRSLGARNLSAFADKVKEKLREVGDAAELPAALEPKIRDWAELEDAPRLATARASAALLQQLSRGDGASIVRDLASFTPKTSITAMGRNFTTAAASKRLLQEDARWIVLRQVKGLLGEAERGERAKLLLQDLAALLTADEVNKMLADGLSALTRRADELLRVPIGKPQPPKPSAGEEVVLEASNDLADAKAAAKTLRELAERLEAEGKDASRITIRITAWKRRPE</sequence>
<dbReference type="InterPro" id="IPR058747">
    <property type="entry name" value="PglY_C"/>
</dbReference>
<evidence type="ECO:0000259" key="2">
    <source>
        <dbReference type="Pfam" id="PF26381"/>
    </source>
</evidence>
<name>A0ABT5D515_9BACT</name>
<dbReference type="RefSeq" id="WP_272136732.1">
    <property type="nucleotide sequence ID" value="NZ_JAQNDM010000002.1"/>
</dbReference>
<feature type="coiled-coil region" evidence="1">
    <location>
        <begin position="1188"/>
        <end position="1222"/>
    </location>
</feature>
<dbReference type="InterPro" id="IPR058748">
    <property type="entry name" value="PglY_5th"/>
</dbReference>
<dbReference type="EMBL" id="JAQNDM010000002">
    <property type="protein sequence ID" value="MDC0708754.1"/>
    <property type="molecule type" value="Genomic_DNA"/>
</dbReference>
<evidence type="ECO:0000256" key="1">
    <source>
        <dbReference type="SAM" id="Coils"/>
    </source>
</evidence>
<accession>A0ABT5D515</accession>
<feature type="domain" description="ATPase PglY 5th" evidence="2">
    <location>
        <begin position="856"/>
        <end position="953"/>
    </location>
</feature>
<proteinExistence type="predicted"/>
<keyword evidence="5" id="KW-1185">Reference proteome</keyword>
<keyword evidence="1" id="KW-0175">Coiled coil</keyword>
<dbReference type="Pfam" id="PF26381">
    <property type="entry name" value="BREX_PglY_5th"/>
    <property type="match status" value="1"/>
</dbReference>
<organism evidence="4 5">
    <name type="scientific">Stigmatella ashevillensis</name>
    <dbReference type="NCBI Taxonomy" id="2995309"/>
    <lineage>
        <taxon>Bacteria</taxon>
        <taxon>Pseudomonadati</taxon>
        <taxon>Myxococcota</taxon>
        <taxon>Myxococcia</taxon>
        <taxon>Myxococcales</taxon>
        <taxon>Cystobacterineae</taxon>
        <taxon>Archangiaceae</taxon>
        <taxon>Stigmatella</taxon>
    </lineage>
</organism>
<evidence type="ECO:0000313" key="4">
    <source>
        <dbReference type="EMBL" id="MDC0708754.1"/>
    </source>
</evidence>
<protein>
    <recommendedName>
        <fullName evidence="6">Phage resistance protein</fullName>
    </recommendedName>
</protein>
<dbReference type="Pfam" id="PF26382">
    <property type="entry name" value="BREX_PglY_6th"/>
    <property type="match status" value="1"/>
</dbReference>